<dbReference type="SUPFAM" id="SSF56752">
    <property type="entry name" value="D-aminoacid aminotransferase-like PLP-dependent enzymes"/>
    <property type="match status" value="1"/>
</dbReference>
<evidence type="ECO:0000256" key="1">
    <source>
        <dbReference type="ARBA" id="ARBA00009320"/>
    </source>
</evidence>
<proteinExistence type="inferred from homology"/>
<dbReference type="GeneID" id="72430196"/>
<dbReference type="RefSeq" id="WP_011242533.1">
    <property type="nucleotide sequence ID" value="NC_006576.1"/>
</dbReference>
<dbReference type="InterPro" id="IPR036038">
    <property type="entry name" value="Aminotransferase-like"/>
</dbReference>
<protein>
    <submittedName>
        <fullName evidence="2">Probable branched-chain amino acid aminotransferase</fullName>
    </submittedName>
</protein>
<organism evidence="2 3">
    <name type="scientific">Synechococcus sp. (strain ATCC 27144 / PCC 6301 / SAUG 1402/1)</name>
    <name type="common">Anacystis nidulans</name>
    <dbReference type="NCBI Taxonomy" id="269084"/>
    <lineage>
        <taxon>Bacteria</taxon>
        <taxon>Bacillati</taxon>
        <taxon>Cyanobacteriota</taxon>
        <taxon>Cyanophyceae</taxon>
        <taxon>Synechococcales</taxon>
        <taxon>Synechococcaceae</taxon>
        <taxon>Synechococcus</taxon>
    </lineage>
</organism>
<comment type="similarity">
    <text evidence="1">Belongs to the class-IV pyridoxal-phosphate-dependent aminotransferase family.</text>
</comment>
<dbReference type="InterPro" id="IPR001544">
    <property type="entry name" value="Aminotrans_IV"/>
</dbReference>
<dbReference type="GO" id="GO:0008483">
    <property type="term" value="F:transaminase activity"/>
    <property type="evidence" value="ECO:0007669"/>
    <property type="project" value="UniProtKB-KW"/>
</dbReference>
<dbReference type="KEGG" id="syc:syc0219_c"/>
<dbReference type="AlphaFoldDB" id="A0A0H3JZB6"/>
<dbReference type="InterPro" id="IPR043131">
    <property type="entry name" value="BCAT-like_N"/>
</dbReference>
<gene>
    <name evidence="2" type="ordered locus">syc0219_c</name>
</gene>
<dbReference type="PANTHER" id="PTHR42743:SF2">
    <property type="entry name" value="AMINODEOXYCHORISMATE LYASE"/>
    <property type="match status" value="1"/>
</dbReference>
<dbReference type="Gene3D" id="3.20.10.10">
    <property type="entry name" value="D-amino Acid Aminotransferase, subunit A, domain 2"/>
    <property type="match status" value="1"/>
</dbReference>
<keyword evidence="2" id="KW-0808">Transferase</keyword>
<evidence type="ECO:0000313" key="3">
    <source>
        <dbReference type="Proteomes" id="UP000001175"/>
    </source>
</evidence>
<dbReference type="eggNOG" id="COG0115">
    <property type="taxonomic scope" value="Bacteria"/>
</dbReference>
<dbReference type="InterPro" id="IPR050571">
    <property type="entry name" value="Class-IV_PLP-Dep_Aminotrnsfr"/>
</dbReference>
<dbReference type="GO" id="GO:0008696">
    <property type="term" value="F:4-amino-4-deoxychorismate lyase activity"/>
    <property type="evidence" value="ECO:0007669"/>
    <property type="project" value="TreeGrafter"/>
</dbReference>
<dbReference type="Gene3D" id="3.30.470.10">
    <property type="match status" value="1"/>
</dbReference>
<accession>A0A0H3JZB6</accession>
<sequence length="264" mass="29771">MIGYCNGQWIPTEDLTIAVTDRGFSLGDGLFETLLVWQGKVRLAEQHWQRLTSSAQQLRIPLPPNANIDLLQATVDHNELETGALRVTLTRGCGQRGLQSPEPLQPLLVIVPSLSQPQFQPLRLITAQTVRRCPESILSRFKTLSYLENVLARQEAEQRQADEALLLTPSDRLSEAAAANIFFRLNDDWWTPPLSDGALPGIVRQRLLATGWAKETSIAWSQRNQVEAIALSNSLSFRPVSHWDGRALWTDLEDWRSRFEALQL</sequence>
<dbReference type="CDD" id="cd00449">
    <property type="entry name" value="PLPDE_IV"/>
    <property type="match status" value="1"/>
</dbReference>
<name>A0A0H3JZB6_SYNP6</name>
<dbReference type="PANTHER" id="PTHR42743">
    <property type="entry name" value="AMINO-ACID AMINOTRANSFERASE"/>
    <property type="match status" value="1"/>
</dbReference>
<dbReference type="Proteomes" id="UP000001175">
    <property type="component" value="Chromosome"/>
</dbReference>
<dbReference type="GO" id="GO:0005829">
    <property type="term" value="C:cytosol"/>
    <property type="evidence" value="ECO:0007669"/>
    <property type="project" value="TreeGrafter"/>
</dbReference>
<dbReference type="EMBL" id="AP008231">
    <property type="protein sequence ID" value="BAD78409.1"/>
    <property type="molecule type" value="Genomic_DNA"/>
</dbReference>
<keyword evidence="2" id="KW-0032">Aminotransferase</keyword>
<dbReference type="InterPro" id="IPR043132">
    <property type="entry name" value="BCAT-like_C"/>
</dbReference>
<dbReference type="Pfam" id="PF01063">
    <property type="entry name" value="Aminotran_4"/>
    <property type="match status" value="1"/>
</dbReference>
<reference evidence="2 3" key="1">
    <citation type="journal article" date="2007" name="Photosyn. Res.">
        <title>Complete nucleotide sequence of the freshwater unicellular cyanobacterium Synechococcus elongatus PCC 6301 chromosome: gene content and organization.</title>
        <authorList>
            <person name="Sugita C."/>
            <person name="Ogata K."/>
            <person name="Shikata M."/>
            <person name="Jikuya H."/>
            <person name="Takano J."/>
            <person name="Furumichi M."/>
            <person name="Kanehisa M."/>
            <person name="Omata T."/>
            <person name="Sugiura M."/>
            <person name="Sugita M."/>
        </authorList>
    </citation>
    <scope>NUCLEOTIDE SEQUENCE [LARGE SCALE GENOMIC DNA]</scope>
    <source>
        <strain evidence="3">ATCC 27144 / PCC 6301 / SAUG 1402/1</strain>
    </source>
</reference>
<dbReference type="GO" id="GO:0008153">
    <property type="term" value="P:4-aminobenzoate biosynthetic process"/>
    <property type="evidence" value="ECO:0007669"/>
    <property type="project" value="TreeGrafter"/>
</dbReference>
<evidence type="ECO:0000313" key="2">
    <source>
        <dbReference type="EMBL" id="BAD78409.1"/>
    </source>
</evidence>